<dbReference type="RefSeq" id="WP_285973592.1">
    <property type="nucleotide sequence ID" value="NZ_CP127294.1"/>
</dbReference>
<name>A0A9Y2IMV1_9PSEU</name>
<evidence type="ECO:0000256" key="1">
    <source>
        <dbReference type="SAM" id="SignalP"/>
    </source>
</evidence>
<feature type="signal peptide" evidence="1">
    <location>
        <begin position="1"/>
        <end position="26"/>
    </location>
</feature>
<sequence length="172" mass="18302">MPIRTLAVVSTATLLFTTLFTGSAFAADISAGAPGEEVDAVPTTGPEVPGPVNEPSTAAAAALPFTYSFNICYSLNSRQFTPAGRESRGQACVSLRGTGSDDPNWKGKIVKVLMWDEDGIDGQKGPTVNYTLDGTYYKYCWTGLTVTHPHHFEIQKPWGPSQLQGNGSATQS</sequence>
<proteinExistence type="predicted"/>
<protein>
    <submittedName>
        <fullName evidence="2">Uncharacterized protein</fullName>
    </submittedName>
</protein>
<keyword evidence="1" id="KW-0732">Signal</keyword>
<dbReference type="KEGG" id="acab:QRX50_20845"/>
<gene>
    <name evidence="2" type="ORF">QRX50_20845</name>
</gene>
<dbReference type="EMBL" id="CP127294">
    <property type="protein sequence ID" value="WIX83032.1"/>
    <property type="molecule type" value="Genomic_DNA"/>
</dbReference>
<feature type="chain" id="PRO_5040942568" evidence="1">
    <location>
        <begin position="27"/>
        <end position="172"/>
    </location>
</feature>
<keyword evidence="3" id="KW-1185">Reference proteome</keyword>
<evidence type="ECO:0000313" key="2">
    <source>
        <dbReference type="EMBL" id="WIX83032.1"/>
    </source>
</evidence>
<reference evidence="2 3" key="1">
    <citation type="submission" date="2023-06" db="EMBL/GenBank/DDBJ databases">
        <authorList>
            <person name="Oyuntsetseg B."/>
            <person name="Kim S.B."/>
        </authorList>
    </citation>
    <scope>NUCLEOTIDE SEQUENCE [LARGE SCALE GENOMIC DNA]</scope>
    <source>
        <strain evidence="2 3">2-15</strain>
    </source>
</reference>
<evidence type="ECO:0000313" key="3">
    <source>
        <dbReference type="Proteomes" id="UP001236014"/>
    </source>
</evidence>
<dbReference type="Proteomes" id="UP001236014">
    <property type="component" value="Chromosome"/>
</dbReference>
<dbReference type="AlphaFoldDB" id="A0A9Y2IMV1"/>
<organism evidence="2 3">
    <name type="scientific">Amycolatopsis carbonis</name>
    <dbReference type="NCBI Taxonomy" id="715471"/>
    <lineage>
        <taxon>Bacteria</taxon>
        <taxon>Bacillati</taxon>
        <taxon>Actinomycetota</taxon>
        <taxon>Actinomycetes</taxon>
        <taxon>Pseudonocardiales</taxon>
        <taxon>Pseudonocardiaceae</taxon>
        <taxon>Amycolatopsis</taxon>
    </lineage>
</organism>
<accession>A0A9Y2IMV1</accession>